<accession>D9SMW3</accession>
<keyword evidence="2" id="KW-1185">Reference proteome</keyword>
<name>D9SMW3_CLOC7</name>
<protein>
    <submittedName>
        <fullName evidence="1">Uncharacterized protein</fullName>
    </submittedName>
</protein>
<dbReference type="EMBL" id="CP002160">
    <property type="protein sequence ID" value="ADL51829.1"/>
    <property type="molecule type" value="Genomic_DNA"/>
</dbReference>
<evidence type="ECO:0000313" key="1">
    <source>
        <dbReference type="EMBL" id="ADL51829.1"/>
    </source>
</evidence>
<dbReference type="InterPro" id="IPR011990">
    <property type="entry name" value="TPR-like_helical_dom_sf"/>
</dbReference>
<reference evidence="1 2" key="1">
    <citation type="submission" date="2010-08" db="EMBL/GenBank/DDBJ databases">
        <title>Complete sequence of Clostridium cellulovorans 743B.</title>
        <authorList>
            <consortium name="US DOE Joint Genome Institute"/>
            <person name="Lucas S."/>
            <person name="Copeland A."/>
            <person name="Lapidus A."/>
            <person name="Cheng J.-F."/>
            <person name="Bruce D."/>
            <person name="Goodwin L."/>
            <person name="Pitluck S."/>
            <person name="Chertkov O."/>
            <person name="Detter J.C."/>
            <person name="Han C."/>
            <person name="Tapia R."/>
            <person name="Land M."/>
            <person name="Hauser L."/>
            <person name="Chang Y.-J."/>
            <person name="Jeffries C."/>
            <person name="Kyrpides N."/>
            <person name="Ivanova N."/>
            <person name="Mikhailova N."/>
            <person name="Hemme C.L."/>
            <person name="Woyke T."/>
        </authorList>
    </citation>
    <scope>NUCLEOTIDE SEQUENCE [LARGE SCALE GENOMIC DNA]</scope>
    <source>
        <strain evidence="2">ATCC 35296 / DSM 3052 / OCM 3 / 743B</strain>
    </source>
</reference>
<evidence type="ECO:0000313" key="2">
    <source>
        <dbReference type="Proteomes" id="UP000002730"/>
    </source>
</evidence>
<dbReference type="AlphaFoldDB" id="D9SMW3"/>
<proteinExistence type="predicted"/>
<gene>
    <name evidence="1" type="ordered locus">Clocel_2086</name>
</gene>
<dbReference type="Gene3D" id="1.25.40.10">
    <property type="entry name" value="Tetratricopeptide repeat domain"/>
    <property type="match status" value="1"/>
</dbReference>
<dbReference type="Proteomes" id="UP000002730">
    <property type="component" value="Chromosome"/>
</dbReference>
<dbReference type="KEGG" id="ccb:Clocel_2086"/>
<dbReference type="HOGENOM" id="CLU_1303119_0_0_9"/>
<sequence>MLQYIIIYDIIFERMKIHMKIQSHFDNLFDKYNQGKIDKVLEILIQIDLDNNPKSPARTWAYKTLGEIYFLKNQVDLARINLEKAYESYEDSISYMEYIFFPELVTLFLYCLRVENNIEKEEEIIKETEIDFLASEELGDFYKKYYKILLATSIEEKQELLRDALNLFRIDSSYKLIIEEFLDAYHENINEGYLYIQRLPYYYNMISDDDF</sequence>
<organism evidence="1 2">
    <name type="scientific">Clostridium cellulovorans (strain ATCC 35296 / DSM 3052 / OCM 3 / 743B)</name>
    <dbReference type="NCBI Taxonomy" id="573061"/>
    <lineage>
        <taxon>Bacteria</taxon>
        <taxon>Bacillati</taxon>
        <taxon>Bacillota</taxon>
        <taxon>Clostridia</taxon>
        <taxon>Eubacteriales</taxon>
        <taxon>Clostridiaceae</taxon>
        <taxon>Clostridium</taxon>
    </lineage>
</organism>